<reference evidence="3" key="1">
    <citation type="journal article" date="2013" name="Nat. Genet.">
        <title>The draft genomes of soft-shell turtle and green sea turtle yield insights into the development and evolution of the turtle-specific body plan.</title>
        <authorList>
            <person name="Wang Z."/>
            <person name="Pascual-Anaya J."/>
            <person name="Zadissa A."/>
            <person name="Li W."/>
            <person name="Niimura Y."/>
            <person name="Huang Z."/>
            <person name="Li C."/>
            <person name="White S."/>
            <person name="Xiong Z."/>
            <person name="Fang D."/>
            <person name="Wang B."/>
            <person name="Ming Y."/>
            <person name="Chen Y."/>
            <person name="Zheng Y."/>
            <person name="Kuraku S."/>
            <person name="Pignatelli M."/>
            <person name="Herrero J."/>
            <person name="Beal K."/>
            <person name="Nozawa M."/>
            <person name="Li Q."/>
            <person name="Wang J."/>
            <person name="Zhang H."/>
            <person name="Yu L."/>
            <person name="Shigenobu S."/>
            <person name="Wang J."/>
            <person name="Liu J."/>
            <person name="Flicek P."/>
            <person name="Searle S."/>
            <person name="Wang J."/>
            <person name="Kuratani S."/>
            <person name="Yin Y."/>
            <person name="Aken B."/>
            <person name="Zhang G."/>
            <person name="Irie N."/>
        </authorList>
    </citation>
    <scope>NUCLEOTIDE SEQUENCE [LARGE SCALE GENOMIC DNA]</scope>
</reference>
<proteinExistence type="predicted"/>
<dbReference type="AlphaFoldDB" id="M7CMA6"/>
<dbReference type="Proteomes" id="UP000031443">
    <property type="component" value="Unassembled WGS sequence"/>
</dbReference>
<feature type="region of interest" description="Disordered" evidence="1">
    <location>
        <begin position="1"/>
        <end position="64"/>
    </location>
</feature>
<gene>
    <name evidence="2" type="ORF">UY3_00474</name>
</gene>
<name>M7CMA6_CHEMY</name>
<evidence type="ECO:0000313" key="2">
    <source>
        <dbReference type="EMBL" id="EMP42312.1"/>
    </source>
</evidence>
<evidence type="ECO:0000256" key="1">
    <source>
        <dbReference type="SAM" id="MobiDB-lite"/>
    </source>
</evidence>
<protein>
    <submittedName>
        <fullName evidence="2">Uncharacterized protein</fullName>
    </submittedName>
</protein>
<accession>M7CMA6</accession>
<dbReference type="EMBL" id="KB476411">
    <property type="protein sequence ID" value="EMP42312.1"/>
    <property type="molecule type" value="Genomic_DNA"/>
</dbReference>
<organism evidence="2 3">
    <name type="scientific">Chelonia mydas</name>
    <name type="common">Green sea-turtle</name>
    <name type="synonym">Chelonia agassizi</name>
    <dbReference type="NCBI Taxonomy" id="8469"/>
    <lineage>
        <taxon>Eukaryota</taxon>
        <taxon>Metazoa</taxon>
        <taxon>Chordata</taxon>
        <taxon>Craniata</taxon>
        <taxon>Vertebrata</taxon>
        <taxon>Euteleostomi</taxon>
        <taxon>Archelosauria</taxon>
        <taxon>Testudinata</taxon>
        <taxon>Testudines</taxon>
        <taxon>Cryptodira</taxon>
        <taxon>Durocryptodira</taxon>
        <taxon>Americhelydia</taxon>
        <taxon>Chelonioidea</taxon>
        <taxon>Cheloniidae</taxon>
        <taxon>Chelonia</taxon>
    </lineage>
</organism>
<keyword evidence="3" id="KW-1185">Reference proteome</keyword>
<evidence type="ECO:0000313" key="3">
    <source>
        <dbReference type="Proteomes" id="UP000031443"/>
    </source>
</evidence>
<sequence length="111" mass="10899">MAQSPPVPAAAKNYGSPPSPPMAAKNCGGPPRHPRRLGVRGSSGRPLLPSVAAGSSGGFPTLLPHAADGGQEFLGAAGTPCHLQQSGAPGSPLLLMVVGSFGIPHAMCSNG</sequence>